<dbReference type="InterPro" id="IPR043130">
    <property type="entry name" value="CDP-OH_PTrfase_TM_dom"/>
</dbReference>
<feature type="transmembrane region" description="Helical" evidence="10">
    <location>
        <begin position="379"/>
        <end position="398"/>
    </location>
</feature>
<dbReference type="OrthoDB" id="10251079at2759"/>
<sequence length="430" mass="47880">MFTSRCHFSLFAAIRKSHTVPTPTPTPPPSKHIDIRLDHLPCNIIRQFNCALHQRFSSRSLNLPVNPPIRHTKLIDPCEAIRSRQIFHLDRPSSRQQHQHATAKLTGLSASEHKMSSVRTRRQAAAMATPETPTPPPREKEIQKPIMNGNGSAHAQEKIDSPKENIFLFWPNIIGYSRIVLAFASLYYMPLHPRTCSILYSISCLLDALDGYAARAFEQSTRFGAVLDMVTDRCTTACLLVFLSSAWPRYSLVFQGLISLDLASHYVHMYATLIMGGSDTSHKKVDKSRSWILNLYYTNKTVLFLFCALNEIFFIALYLLSFSSPFLSPSLLEVKKTDGAGSTLLPGSPSGPSATSLIFANPHSAAALEFARANKMDSTIPWIIAGISFPVMAGKQFINVIQLVKASKWLAEGDLELRRAAGLPRAKKEK</sequence>
<evidence type="ECO:0000256" key="7">
    <source>
        <dbReference type="ARBA" id="ARBA00023264"/>
    </source>
</evidence>
<protein>
    <recommendedName>
        <fullName evidence="13">CDP-diacylglycerol--inositol 3-phosphatidyltransferase</fullName>
    </recommendedName>
</protein>
<gene>
    <name evidence="11" type="ORF">HYALB_00002573</name>
</gene>
<dbReference type="PROSITE" id="PS00379">
    <property type="entry name" value="CDP_ALCOHOL_P_TRANSF"/>
    <property type="match status" value="1"/>
</dbReference>
<comment type="similarity">
    <text evidence="8">Belongs to the CDP-alcohol phosphatidyltransferase class-I family.</text>
</comment>
<dbReference type="Proteomes" id="UP000701801">
    <property type="component" value="Unassembled WGS sequence"/>
</dbReference>
<evidence type="ECO:0000256" key="2">
    <source>
        <dbReference type="ARBA" id="ARBA00022679"/>
    </source>
</evidence>
<dbReference type="InterPro" id="IPR000462">
    <property type="entry name" value="CDP-OH_P_trans"/>
</dbReference>
<evidence type="ECO:0008006" key="13">
    <source>
        <dbReference type="Google" id="ProtNLM"/>
    </source>
</evidence>
<keyword evidence="7" id="KW-1208">Phospholipid metabolism</keyword>
<organism evidence="11 12">
    <name type="scientific">Hymenoscyphus albidus</name>
    <dbReference type="NCBI Taxonomy" id="595503"/>
    <lineage>
        <taxon>Eukaryota</taxon>
        <taxon>Fungi</taxon>
        <taxon>Dikarya</taxon>
        <taxon>Ascomycota</taxon>
        <taxon>Pezizomycotina</taxon>
        <taxon>Leotiomycetes</taxon>
        <taxon>Helotiales</taxon>
        <taxon>Helotiaceae</taxon>
        <taxon>Hymenoscyphus</taxon>
    </lineage>
</organism>
<feature type="transmembrane region" description="Helical" evidence="10">
    <location>
        <begin position="167"/>
        <end position="189"/>
    </location>
</feature>
<name>A0A9N9LWW9_9HELO</name>
<dbReference type="InterPro" id="IPR048254">
    <property type="entry name" value="CDP_ALCOHOL_P_TRANSF_CS"/>
</dbReference>
<dbReference type="PANTHER" id="PTHR15362">
    <property type="entry name" value="PHOSPHATIDYLINOSITOL SYNTHASE"/>
    <property type="match status" value="1"/>
</dbReference>
<keyword evidence="6 10" id="KW-0472">Membrane</keyword>
<evidence type="ECO:0000256" key="1">
    <source>
        <dbReference type="ARBA" id="ARBA00004141"/>
    </source>
</evidence>
<evidence type="ECO:0000256" key="6">
    <source>
        <dbReference type="ARBA" id="ARBA00023136"/>
    </source>
</evidence>
<evidence type="ECO:0000256" key="10">
    <source>
        <dbReference type="SAM" id="Phobius"/>
    </source>
</evidence>
<comment type="caution">
    <text evidence="11">The sequence shown here is derived from an EMBL/GenBank/DDBJ whole genome shotgun (WGS) entry which is preliminary data.</text>
</comment>
<dbReference type="GO" id="GO:0003881">
    <property type="term" value="F:CDP-diacylglycerol-inositol 3-phosphatidyltransferase activity"/>
    <property type="evidence" value="ECO:0007669"/>
    <property type="project" value="TreeGrafter"/>
</dbReference>
<evidence type="ECO:0000256" key="5">
    <source>
        <dbReference type="ARBA" id="ARBA00023098"/>
    </source>
</evidence>
<dbReference type="PANTHER" id="PTHR15362:SF4">
    <property type="entry name" value="CDP-DIACYLGLYCEROL--INOSITOL 3-PHOSPHATIDYLTRANSFERASE"/>
    <property type="match status" value="1"/>
</dbReference>
<feature type="region of interest" description="Disordered" evidence="9">
    <location>
        <begin position="90"/>
        <end position="140"/>
    </location>
</feature>
<dbReference type="AlphaFoldDB" id="A0A9N9LWW9"/>
<keyword evidence="12" id="KW-1185">Reference proteome</keyword>
<accession>A0A9N9LWW9</accession>
<dbReference type="Gene3D" id="1.20.120.1760">
    <property type="match status" value="1"/>
</dbReference>
<evidence type="ECO:0000313" key="12">
    <source>
        <dbReference type="Proteomes" id="UP000701801"/>
    </source>
</evidence>
<dbReference type="Pfam" id="PF01066">
    <property type="entry name" value="CDP-OH_P_transf"/>
    <property type="match status" value="1"/>
</dbReference>
<dbReference type="GO" id="GO:0005794">
    <property type="term" value="C:Golgi apparatus"/>
    <property type="evidence" value="ECO:0007669"/>
    <property type="project" value="TreeGrafter"/>
</dbReference>
<keyword evidence="2 8" id="KW-0808">Transferase</keyword>
<reference evidence="11" key="1">
    <citation type="submission" date="2021-07" db="EMBL/GenBank/DDBJ databases">
        <authorList>
            <person name="Durling M."/>
        </authorList>
    </citation>
    <scope>NUCLEOTIDE SEQUENCE</scope>
</reference>
<evidence type="ECO:0000313" key="11">
    <source>
        <dbReference type="EMBL" id="CAG8980575.1"/>
    </source>
</evidence>
<comment type="subcellular location">
    <subcellularLocation>
        <location evidence="1">Membrane</location>
        <topology evidence="1">Multi-pass membrane protein</topology>
    </subcellularLocation>
</comment>
<evidence type="ECO:0000256" key="4">
    <source>
        <dbReference type="ARBA" id="ARBA00022989"/>
    </source>
</evidence>
<keyword evidence="3 10" id="KW-0812">Transmembrane</keyword>
<feature type="transmembrane region" description="Helical" evidence="10">
    <location>
        <begin position="302"/>
        <end position="322"/>
    </location>
</feature>
<proteinExistence type="inferred from homology"/>
<dbReference type="EMBL" id="CAJVRM010000396">
    <property type="protein sequence ID" value="CAG8980575.1"/>
    <property type="molecule type" value="Genomic_DNA"/>
</dbReference>
<keyword evidence="5" id="KW-0443">Lipid metabolism</keyword>
<evidence type="ECO:0000256" key="8">
    <source>
        <dbReference type="RuleBase" id="RU003750"/>
    </source>
</evidence>
<dbReference type="GO" id="GO:0016020">
    <property type="term" value="C:membrane"/>
    <property type="evidence" value="ECO:0007669"/>
    <property type="project" value="UniProtKB-SubCell"/>
</dbReference>
<dbReference type="FunFam" id="1.20.120.1760:FF:000011">
    <property type="entry name" value="Cdp-diacylglycerol-inositol 3-phosphatidyltransferase pis"/>
    <property type="match status" value="1"/>
</dbReference>
<evidence type="ECO:0000256" key="3">
    <source>
        <dbReference type="ARBA" id="ARBA00022692"/>
    </source>
</evidence>
<evidence type="ECO:0000256" key="9">
    <source>
        <dbReference type="SAM" id="MobiDB-lite"/>
    </source>
</evidence>
<keyword evidence="4 10" id="KW-1133">Transmembrane helix</keyword>
<dbReference type="GO" id="GO:0006661">
    <property type="term" value="P:phosphatidylinositol biosynthetic process"/>
    <property type="evidence" value="ECO:0007669"/>
    <property type="project" value="TreeGrafter"/>
</dbReference>